<organism evidence="6 7">
    <name type="scientific">Verticillium longisporum</name>
    <name type="common">Verticillium dahliae var. longisporum</name>
    <dbReference type="NCBI Taxonomy" id="100787"/>
    <lineage>
        <taxon>Eukaryota</taxon>
        <taxon>Fungi</taxon>
        <taxon>Dikarya</taxon>
        <taxon>Ascomycota</taxon>
        <taxon>Pezizomycotina</taxon>
        <taxon>Sordariomycetes</taxon>
        <taxon>Hypocreomycetidae</taxon>
        <taxon>Glomerellales</taxon>
        <taxon>Plectosphaerellaceae</taxon>
        <taxon>Verticillium</taxon>
    </lineage>
</organism>
<dbReference type="PANTHER" id="PTHR15157:SF13">
    <property type="entry name" value="AUTOPHAGY-RELATED PROTEIN 14"/>
    <property type="match status" value="1"/>
</dbReference>
<dbReference type="GO" id="GO:0035493">
    <property type="term" value="P:SNARE complex assembly"/>
    <property type="evidence" value="ECO:0007669"/>
    <property type="project" value="TreeGrafter"/>
</dbReference>
<dbReference type="GO" id="GO:0032991">
    <property type="term" value="C:protein-containing complex"/>
    <property type="evidence" value="ECO:0007669"/>
    <property type="project" value="UniProtKB-ARBA"/>
</dbReference>
<proteinExistence type="inferred from homology"/>
<dbReference type="Proteomes" id="UP000045706">
    <property type="component" value="Unassembled WGS sequence"/>
</dbReference>
<dbReference type="EMBL" id="CVQI01001891">
    <property type="protein sequence ID" value="CRK11033.1"/>
    <property type="molecule type" value="Genomic_DNA"/>
</dbReference>
<protein>
    <recommendedName>
        <fullName evidence="2">Autophagy-related protein 14</fullName>
    </recommendedName>
</protein>
<evidence type="ECO:0000256" key="5">
    <source>
        <dbReference type="SAM" id="MobiDB-lite"/>
    </source>
</evidence>
<evidence type="ECO:0000256" key="1">
    <source>
        <dbReference type="ARBA" id="ARBA00009574"/>
    </source>
</evidence>
<dbReference type="GO" id="GO:0005768">
    <property type="term" value="C:endosome"/>
    <property type="evidence" value="ECO:0007669"/>
    <property type="project" value="TreeGrafter"/>
</dbReference>
<evidence type="ECO:0000256" key="4">
    <source>
        <dbReference type="SAM" id="Coils"/>
    </source>
</evidence>
<dbReference type="GO" id="GO:0000149">
    <property type="term" value="F:SNARE binding"/>
    <property type="evidence" value="ECO:0007669"/>
    <property type="project" value="TreeGrafter"/>
</dbReference>
<dbReference type="AlphaFoldDB" id="A0A0G4KMN7"/>
<feature type="region of interest" description="Disordered" evidence="5">
    <location>
        <begin position="448"/>
        <end position="492"/>
    </location>
</feature>
<evidence type="ECO:0000313" key="7">
    <source>
        <dbReference type="Proteomes" id="UP000045706"/>
    </source>
</evidence>
<dbReference type="PANTHER" id="PTHR15157">
    <property type="entry name" value="UV RADIATION RESISTANCE-ASSOCIATED GENE PROTEIN"/>
    <property type="match status" value="1"/>
</dbReference>
<name>A0A0G4KMN7_VERLO</name>
<keyword evidence="3 4" id="KW-0175">Coiled coil</keyword>
<dbReference type="Pfam" id="PF10186">
    <property type="entry name" value="ATG14"/>
    <property type="match status" value="1"/>
</dbReference>
<dbReference type="GO" id="GO:0000323">
    <property type="term" value="C:lytic vacuole"/>
    <property type="evidence" value="ECO:0007669"/>
    <property type="project" value="TreeGrafter"/>
</dbReference>
<comment type="similarity">
    <text evidence="1">Belongs to the ATG14 family.</text>
</comment>
<gene>
    <name evidence="6" type="ORF">BN1723_009240</name>
</gene>
<reference evidence="7" key="1">
    <citation type="submission" date="2015-05" db="EMBL/GenBank/DDBJ databases">
        <authorList>
            <person name="Fogelqvist Johan"/>
        </authorList>
    </citation>
    <scope>NUCLEOTIDE SEQUENCE [LARGE SCALE GENOMIC DNA]</scope>
</reference>
<accession>A0A0G4KMN7</accession>
<dbReference type="InterPro" id="IPR018791">
    <property type="entry name" value="UV_resistance/autophagy_Atg14"/>
</dbReference>
<feature type="coiled-coil region" evidence="4">
    <location>
        <begin position="86"/>
        <end position="113"/>
    </location>
</feature>
<evidence type="ECO:0000256" key="2">
    <source>
        <dbReference type="ARBA" id="ARBA00013807"/>
    </source>
</evidence>
<sequence>MSCDICGRSHHAQRLPFLCAVDARNHCYDGRMKNAFALLENEKLQKEIGEIVKSSENEIRSGDSAQNHTIVMRYSLSEQRAAEDRTSRIIEQADRLKAEVAAAREEIERRRAVIARRKAELASASNGLAARRARQLEDTERSIQSLNFKWERSADGMARTRAFLCMEAAKLFGLRRLKKSNSPSPYEYRIGSVTITDLSSMHSASPEQLSTWLANVAHILALASYYLAIRLPAELTLPHRDYPRPTIFNLVSSYRHDDVAFPGTSPSSHFGGGLDGTSNNAPPGPRPRPLYVDKTLPVLAKEDPATYSMFLEAVTLLAYDVSWACCTQGVSIGDRSAFEDVCHIGRNLYNLLIGQQLLGVPTGKRYPSPGSVDKKDGQEDAASMTSWVGRYSHGTARNFLGGAEGADFVKSIKLPGPLKLADKLKTKLSSEVTAPDWEVLQEDAWAEVEDEADGIDARQDKMKNGKAAGDSNKEPRAVSGSGTSGWTKVKSR</sequence>
<evidence type="ECO:0000313" key="6">
    <source>
        <dbReference type="EMBL" id="CRK11033.1"/>
    </source>
</evidence>
<evidence type="ECO:0000256" key="3">
    <source>
        <dbReference type="ARBA" id="ARBA00023054"/>
    </source>
</evidence>